<organism evidence="1 2">
    <name type="scientific">Aquilegia coerulea</name>
    <name type="common">Rocky mountain columbine</name>
    <dbReference type="NCBI Taxonomy" id="218851"/>
    <lineage>
        <taxon>Eukaryota</taxon>
        <taxon>Viridiplantae</taxon>
        <taxon>Streptophyta</taxon>
        <taxon>Embryophyta</taxon>
        <taxon>Tracheophyta</taxon>
        <taxon>Spermatophyta</taxon>
        <taxon>Magnoliopsida</taxon>
        <taxon>Ranunculales</taxon>
        <taxon>Ranunculaceae</taxon>
        <taxon>Thalictroideae</taxon>
        <taxon>Aquilegia</taxon>
    </lineage>
</organism>
<sequence>MLRCISVSDFAKIDIQRCSVGKHFNFCRYYFLENQFSMQLNTSVNGHSSNSGWYYKEKAMWSSYHNGHGLGESLG</sequence>
<dbReference type="EMBL" id="KZ305042">
    <property type="protein sequence ID" value="PIA40058.1"/>
    <property type="molecule type" value="Genomic_DNA"/>
</dbReference>
<reference evidence="1 2" key="1">
    <citation type="submission" date="2017-09" db="EMBL/GenBank/DDBJ databases">
        <title>WGS assembly of Aquilegia coerulea Goldsmith.</title>
        <authorList>
            <person name="Hodges S."/>
            <person name="Kramer E."/>
            <person name="Nordborg M."/>
            <person name="Tomkins J."/>
            <person name="Borevitz J."/>
            <person name="Derieg N."/>
            <person name="Yan J."/>
            <person name="Mihaltcheva S."/>
            <person name="Hayes R.D."/>
            <person name="Rokhsar D."/>
        </authorList>
    </citation>
    <scope>NUCLEOTIDE SEQUENCE [LARGE SCALE GENOMIC DNA]</scope>
    <source>
        <strain evidence="2">cv. Goldsmith</strain>
    </source>
</reference>
<protein>
    <submittedName>
        <fullName evidence="1">Uncharacterized protein</fullName>
    </submittedName>
</protein>
<evidence type="ECO:0000313" key="2">
    <source>
        <dbReference type="Proteomes" id="UP000230069"/>
    </source>
</evidence>
<evidence type="ECO:0000313" key="1">
    <source>
        <dbReference type="EMBL" id="PIA40058.1"/>
    </source>
</evidence>
<gene>
    <name evidence="1" type="ORF">AQUCO_02500049v1</name>
</gene>
<accession>A0A2G5D974</accession>
<dbReference type="Proteomes" id="UP000230069">
    <property type="component" value="Unassembled WGS sequence"/>
</dbReference>
<dbReference type="AlphaFoldDB" id="A0A2G5D974"/>
<name>A0A2G5D974_AQUCA</name>
<keyword evidence="2" id="KW-1185">Reference proteome</keyword>
<proteinExistence type="predicted"/>
<dbReference type="InParanoid" id="A0A2G5D974"/>